<protein>
    <submittedName>
        <fullName evidence="1">Uncharacterized protein</fullName>
    </submittedName>
</protein>
<comment type="caution">
    <text evidence="1">The sequence shown here is derived from an EMBL/GenBank/DDBJ whole genome shotgun (WGS) entry which is preliminary data.</text>
</comment>
<evidence type="ECO:0000313" key="2">
    <source>
        <dbReference type="Proteomes" id="UP001146793"/>
    </source>
</evidence>
<dbReference type="EMBL" id="JANTQA010000070">
    <property type="protein sequence ID" value="KAJ3424963.1"/>
    <property type="molecule type" value="Genomic_DNA"/>
</dbReference>
<organism evidence="1 2">
    <name type="scientific">Anaeramoeba flamelloides</name>
    <dbReference type="NCBI Taxonomy" id="1746091"/>
    <lineage>
        <taxon>Eukaryota</taxon>
        <taxon>Metamonada</taxon>
        <taxon>Anaeramoebidae</taxon>
        <taxon>Anaeramoeba</taxon>
    </lineage>
</organism>
<accession>A0AAV7Y559</accession>
<dbReference type="Proteomes" id="UP001146793">
    <property type="component" value="Unassembled WGS sequence"/>
</dbReference>
<gene>
    <name evidence="1" type="ORF">M0812_27392</name>
</gene>
<proteinExistence type="predicted"/>
<evidence type="ECO:0000313" key="1">
    <source>
        <dbReference type="EMBL" id="KAJ3424963.1"/>
    </source>
</evidence>
<sequence>MTDLKFKRFRHSTAFVTSLLGDSDDLKLDKSLSGDLCVDKLCSVGKLGRYRNTQKSQSIMYRKRNETKRLGKHNRTKQRIKNKTNFEKVALQGLCLLRDKLFLPDLYTPHNKPTINKQTRKRSYNKRSYDVSPTNQIIQTKIELELEKPIARDGSFCVKGSKKAMFACPSTYPLSKNLKQKN</sequence>
<dbReference type="AlphaFoldDB" id="A0AAV7Y559"/>
<reference evidence="1" key="1">
    <citation type="submission" date="2022-08" db="EMBL/GenBank/DDBJ databases">
        <title>Novel sulphate-reducing endosymbionts in the free-living metamonad Anaeramoeba.</title>
        <authorList>
            <person name="Jerlstrom-Hultqvist J."/>
            <person name="Cepicka I."/>
            <person name="Gallot-Lavallee L."/>
            <person name="Salas-Leiva D."/>
            <person name="Curtis B.A."/>
            <person name="Zahonova K."/>
            <person name="Pipaliya S."/>
            <person name="Dacks J."/>
            <person name="Roger A.J."/>
        </authorList>
    </citation>
    <scope>NUCLEOTIDE SEQUENCE</scope>
    <source>
        <strain evidence="1">Busselton2</strain>
    </source>
</reference>
<name>A0AAV7Y559_9EUKA</name>